<organism evidence="2 3">
    <name type="scientific">Natronocella acetinitrilica</name>
    <dbReference type="NCBI Taxonomy" id="414046"/>
    <lineage>
        <taxon>Bacteria</taxon>
        <taxon>Pseudomonadati</taxon>
        <taxon>Pseudomonadota</taxon>
        <taxon>Gammaproteobacteria</taxon>
        <taxon>Chromatiales</taxon>
        <taxon>Ectothiorhodospiraceae</taxon>
        <taxon>Natronocella</taxon>
    </lineage>
</organism>
<evidence type="ECO:0000313" key="2">
    <source>
        <dbReference type="EMBL" id="MCP1674249.1"/>
    </source>
</evidence>
<dbReference type="Proteomes" id="UP001205843">
    <property type="component" value="Unassembled WGS sequence"/>
</dbReference>
<feature type="chain" id="PRO_5042007801" evidence="1">
    <location>
        <begin position="30"/>
        <end position="353"/>
    </location>
</feature>
<protein>
    <submittedName>
        <fullName evidence="2">Uncharacterized protein</fullName>
    </submittedName>
</protein>
<keyword evidence="1" id="KW-0732">Signal</keyword>
<dbReference type="RefSeq" id="WP_253476113.1">
    <property type="nucleotide sequence ID" value="NZ_JALJXV010000003.1"/>
</dbReference>
<evidence type="ECO:0000313" key="3">
    <source>
        <dbReference type="Proteomes" id="UP001205843"/>
    </source>
</evidence>
<accession>A0AAE3G396</accession>
<evidence type="ECO:0000256" key="1">
    <source>
        <dbReference type="SAM" id="SignalP"/>
    </source>
</evidence>
<sequence>MQAMNTRLTGAAAALALALSLGVSAPAKAQFMNIDYANLAENIVGNMQSMNFWAQEKMVLMESMSLNTALSDLTIQNQNNATANTIIRINQRATDLHNTRAITRSIPAYDVCDNVSIVVSMEDAVCAAVERKDDDQQRIVEKHTNFSQSAGEFERSRREAAAELVGACDELGFDRCADASMLLGGSGDGLNISDRDGSAEATFRQIDIITGGLPERKTSPSLGAGVAANEQRINDLRREALRSLVTTSLSEIRAARLSIDDMPSEFQNMWEFSAQRWGTEEAEDFLKRIANAHPDKAELGNRARTYPEEVIRLTASMQAFQTFMAVESYRQSLRLEALNAGMLSLMIQPLLEQ</sequence>
<comment type="caution">
    <text evidence="2">The sequence shown here is derived from an EMBL/GenBank/DDBJ whole genome shotgun (WGS) entry which is preliminary data.</text>
</comment>
<dbReference type="EMBL" id="JALJXV010000003">
    <property type="protein sequence ID" value="MCP1674249.1"/>
    <property type="molecule type" value="Genomic_DNA"/>
</dbReference>
<feature type="signal peptide" evidence="1">
    <location>
        <begin position="1"/>
        <end position="29"/>
    </location>
</feature>
<proteinExistence type="predicted"/>
<reference evidence="2" key="1">
    <citation type="submission" date="2022-03" db="EMBL/GenBank/DDBJ databases">
        <title>Genomic Encyclopedia of Type Strains, Phase III (KMG-III): the genomes of soil and plant-associated and newly described type strains.</title>
        <authorList>
            <person name="Whitman W."/>
        </authorList>
    </citation>
    <scope>NUCLEOTIDE SEQUENCE</scope>
    <source>
        <strain evidence="2">ANL 6-2</strain>
    </source>
</reference>
<dbReference type="AlphaFoldDB" id="A0AAE3G396"/>
<keyword evidence="3" id="KW-1185">Reference proteome</keyword>
<name>A0AAE3G396_9GAMM</name>
<gene>
    <name evidence="2" type="ORF">J2T57_001351</name>
</gene>